<comment type="caution">
    <text evidence="2">The sequence shown here is derived from an EMBL/GenBank/DDBJ whole genome shotgun (WGS) entry which is preliminary data.</text>
</comment>
<proteinExistence type="predicted"/>
<evidence type="ECO:0000256" key="1">
    <source>
        <dbReference type="SAM" id="MobiDB-lite"/>
    </source>
</evidence>
<evidence type="ECO:0000313" key="3">
    <source>
        <dbReference type="Proteomes" id="UP001497525"/>
    </source>
</evidence>
<dbReference type="AlphaFoldDB" id="A0AAV2TF26"/>
<feature type="compositionally biased region" description="Basic and acidic residues" evidence="1">
    <location>
        <begin position="344"/>
        <end position="356"/>
    </location>
</feature>
<reference evidence="2" key="1">
    <citation type="submission" date="2024-06" db="EMBL/GenBank/DDBJ databases">
        <authorList>
            <person name="Liu X."/>
            <person name="Lenzi L."/>
            <person name="Haldenby T S."/>
            <person name="Uol C."/>
        </authorList>
    </citation>
    <scope>NUCLEOTIDE SEQUENCE</scope>
</reference>
<name>A0AAV2TF26_CALDB</name>
<feature type="region of interest" description="Disordered" evidence="1">
    <location>
        <begin position="344"/>
        <end position="366"/>
    </location>
</feature>
<organism evidence="2 3">
    <name type="scientific">Calicophoron daubneyi</name>
    <name type="common">Rumen fluke</name>
    <name type="synonym">Paramphistomum daubneyi</name>
    <dbReference type="NCBI Taxonomy" id="300641"/>
    <lineage>
        <taxon>Eukaryota</taxon>
        <taxon>Metazoa</taxon>
        <taxon>Spiralia</taxon>
        <taxon>Lophotrochozoa</taxon>
        <taxon>Platyhelminthes</taxon>
        <taxon>Trematoda</taxon>
        <taxon>Digenea</taxon>
        <taxon>Plagiorchiida</taxon>
        <taxon>Pronocephalata</taxon>
        <taxon>Paramphistomoidea</taxon>
        <taxon>Paramphistomidae</taxon>
        <taxon>Calicophoron</taxon>
    </lineage>
</organism>
<protein>
    <submittedName>
        <fullName evidence="2">Uncharacterized protein</fullName>
    </submittedName>
</protein>
<gene>
    <name evidence="2" type="ORF">CDAUBV1_LOCUS8835</name>
</gene>
<sequence>MRITLASGFWKSNCAPFFYGVWETGGRKSIGRLCLHECYETPAGNVRTESIYSKIPDTRVQRSERPVTIFVMPSWHLPVKLRSAGFHEGESSGHRNFVYILGLAVGLISLSSLRFFEFIDWLSKHTLISDPNERRQSDAAKSRGDGPEYFRYTYNPEDGISLANDPPVNTRGFQTLSMKPFRYYVNRSNLETNRLPATSLAYSTSAEPTYVGQLADPIGELFYLSPLSCLDAALNCPHFPSGSNQICILCWLNAPKAWVFGPSFGLFDRAAQFEEEKTIRKSADFSASAMKISCTTDGVAGGCYPQWDEHVVHAKGVLSTQTRHGSLTDPLTLVTRNLTLKKSNEPDVTIKQERSAGDGAPAQASQDKPLAALSLLNRPNFHHCRQSVIKWAALDSVPEQYSSSPQLCPQAVEKLFCPGAPDYSQQPLFYTPESDLDLSSRQRLASSVNTRLTHSTETSPRQLRISASRVVSKALSLLNADKGSGPRTTTESSDNVPLLYRMIDKYTNDKQHRMPCIQRTPSSSNCSLANDAFEFDEMYTEYQIPYFKPVDEDILQPDEPTDEDEAHLFHLLDTLSSLLNSKSDSLSSAGDKLRYSIEETGSETEQSTAVSGKTEKPSDSLEFTEIFQKATDLSDDLVVLEEVLDRLHYKLKANQIELEQAEDNLDFAWHLHDNLDGLESSSNSSVSHMGSKASLNAGTFSDVSEEYGLSLEQTKTYTMQEEYSEYREAQCPKLEDSTLLSSSQTMESSVDAQVNPNFYLKPDSLYNSFCSSCTVESPCNYPTNSISVSTMDSGLDHSGSLSSCMINSMPEPNLSVVGKSLNLWSAPASRHSAVPGLTSDLHSRSKRTRSARRRFTTSDFMDKRAKTLTDLEPSPDVDGFWYPDYTFDDDGLVNWSKPANVVPRD</sequence>
<dbReference type="EMBL" id="CAXLJL010000234">
    <property type="protein sequence ID" value="CAL5134882.1"/>
    <property type="molecule type" value="Genomic_DNA"/>
</dbReference>
<dbReference type="Proteomes" id="UP001497525">
    <property type="component" value="Unassembled WGS sequence"/>
</dbReference>
<accession>A0AAV2TF26</accession>
<evidence type="ECO:0000313" key="2">
    <source>
        <dbReference type="EMBL" id="CAL5134882.1"/>
    </source>
</evidence>